<feature type="region of interest" description="Disordered" evidence="1">
    <location>
        <begin position="16"/>
        <end position="40"/>
    </location>
</feature>
<organism evidence="2">
    <name type="scientific">uncultured Desulfobacterium sp</name>
    <dbReference type="NCBI Taxonomy" id="201089"/>
    <lineage>
        <taxon>Bacteria</taxon>
        <taxon>Pseudomonadati</taxon>
        <taxon>Thermodesulfobacteriota</taxon>
        <taxon>Desulfobacteria</taxon>
        <taxon>Desulfobacterales</taxon>
        <taxon>Desulfobacteriaceae</taxon>
        <taxon>Desulfobacterium</taxon>
        <taxon>environmental samples</taxon>
    </lineage>
</organism>
<protein>
    <submittedName>
        <fullName evidence="2">Uncharacterized protein</fullName>
    </submittedName>
</protein>
<dbReference type="EMBL" id="FR695868">
    <property type="protein sequence ID" value="CBX28172.1"/>
    <property type="molecule type" value="Genomic_DNA"/>
</dbReference>
<evidence type="ECO:0000256" key="1">
    <source>
        <dbReference type="SAM" id="MobiDB-lite"/>
    </source>
</evidence>
<feature type="compositionally biased region" description="Polar residues" evidence="1">
    <location>
        <begin position="27"/>
        <end position="40"/>
    </location>
</feature>
<proteinExistence type="predicted"/>
<dbReference type="AlphaFoldDB" id="E1YC78"/>
<sequence length="40" mass="4693">MPKLIEIIENTIDSEDFQKRHRESSKDFTGSMTFQSYPVS</sequence>
<evidence type="ECO:0000313" key="2">
    <source>
        <dbReference type="EMBL" id="CBX28172.1"/>
    </source>
</evidence>
<name>E1YC78_9BACT</name>
<reference evidence="2" key="1">
    <citation type="journal article" date="2011" name="Environ. Microbiol.">
        <title>Genomic insights into the metabolic potential of the polycyclic aromatic hydrocarbon degrading sulfate-reducing Deltaproteobacterium N47.</title>
        <authorList>
            <person name="Bergmann F."/>
            <person name="Selesi D."/>
            <person name="Weinmaier T."/>
            <person name="Tischler P."/>
            <person name="Rattei T."/>
            <person name="Meckenstock R.U."/>
        </authorList>
    </citation>
    <scope>NUCLEOTIDE SEQUENCE</scope>
</reference>
<gene>
    <name evidence="2" type="ORF">N47_G34960</name>
</gene>
<accession>E1YC78</accession>